<feature type="non-terminal residue" evidence="8">
    <location>
        <position position="1"/>
    </location>
</feature>
<keyword evidence="6" id="KW-0275">Fatty acid biosynthesis</keyword>
<evidence type="ECO:0000256" key="6">
    <source>
        <dbReference type="ARBA" id="ARBA00023160"/>
    </source>
</evidence>
<evidence type="ECO:0000256" key="4">
    <source>
        <dbReference type="ARBA" id="ARBA00022832"/>
    </source>
</evidence>
<dbReference type="PANTHER" id="PTHR43091">
    <property type="entry name" value="3-OXOACYL-[ACYL-CARRIER-PROTEIN] SYNTHASE"/>
    <property type="match status" value="1"/>
</dbReference>
<dbReference type="Gene3D" id="3.40.47.10">
    <property type="match status" value="1"/>
</dbReference>
<keyword evidence="3 8" id="KW-0808">Transferase</keyword>
<evidence type="ECO:0000259" key="7">
    <source>
        <dbReference type="Pfam" id="PF08541"/>
    </source>
</evidence>
<dbReference type="EMBL" id="UOEB01000314">
    <property type="protein sequence ID" value="VAV86264.1"/>
    <property type="molecule type" value="Genomic_DNA"/>
</dbReference>
<organism evidence="8">
    <name type="scientific">hydrothermal vent metagenome</name>
    <dbReference type="NCBI Taxonomy" id="652676"/>
    <lineage>
        <taxon>unclassified sequences</taxon>
        <taxon>metagenomes</taxon>
        <taxon>ecological metagenomes</taxon>
    </lineage>
</organism>
<evidence type="ECO:0000256" key="3">
    <source>
        <dbReference type="ARBA" id="ARBA00022679"/>
    </source>
</evidence>
<keyword evidence="2" id="KW-0444">Lipid biosynthesis</keyword>
<dbReference type="AlphaFoldDB" id="A0A3B0QXT3"/>
<dbReference type="GO" id="GO:0033818">
    <property type="term" value="F:beta-ketoacyl-acyl-carrier-protein synthase III activity"/>
    <property type="evidence" value="ECO:0007669"/>
    <property type="project" value="UniProtKB-EC"/>
</dbReference>
<keyword evidence="8" id="KW-0012">Acyltransferase</keyword>
<evidence type="ECO:0000256" key="1">
    <source>
        <dbReference type="ARBA" id="ARBA00008642"/>
    </source>
</evidence>
<dbReference type="InterPro" id="IPR016039">
    <property type="entry name" value="Thiolase-like"/>
</dbReference>
<keyword evidence="5" id="KW-0443">Lipid metabolism</keyword>
<reference evidence="8" key="1">
    <citation type="submission" date="2018-06" db="EMBL/GenBank/DDBJ databases">
        <authorList>
            <person name="Zhirakovskaya E."/>
        </authorList>
    </citation>
    <scope>NUCLEOTIDE SEQUENCE</scope>
</reference>
<dbReference type="InterPro" id="IPR013747">
    <property type="entry name" value="ACP_syn_III_C"/>
</dbReference>
<evidence type="ECO:0000313" key="8">
    <source>
        <dbReference type="EMBL" id="VAV86264.1"/>
    </source>
</evidence>
<gene>
    <name evidence="8" type="ORF">MNBD_BACTEROID02-1188</name>
</gene>
<feature type="domain" description="Beta-ketoacyl-[acyl-carrier-protein] synthase III C-terminal" evidence="7">
    <location>
        <begin position="26"/>
        <end position="125"/>
    </location>
</feature>
<dbReference type="EC" id="2.3.1.180" evidence="8"/>
<keyword evidence="4" id="KW-0276">Fatty acid metabolism</keyword>
<accession>A0A3B0QXT3</accession>
<dbReference type="GO" id="GO:0006633">
    <property type="term" value="P:fatty acid biosynthetic process"/>
    <property type="evidence" value="ECO:0007669"/>
    <property type="project" value="UniProtKB-KW"/>
</dbReference>
<evidence type="ECO:0000256" key="5">
    <source>
        <dbReference type="ARBA" id="ARBA00023098"/>
    </source>
</evidence>
<dbReference type="PANTHER" id="PTHR43091:SF1">
    <property type="entry name" value="BETA-KETOACYL-[ACYL-CARRIER-PROTEIN] SYNTHASE III, CHLOROPLASTIC"/>
    <property type="match status" value="1"/>
</dbReference>
<sequence>RYIKMYGRKIYEFALNNVPKAMKQALDKSGVPIENIKKILIHQANEKMDEAIIKRFYRLFKTDVPKDIMPMSIKKLGNSSVATVPTLLDLILKNKLDGHQINKGDTIMMASVGAGMHINALVYQY</sequence>
<proteinExistence type="inferred from homology"/>
<dbReference type="SUPFAM" id="SSF53901">
    <property type="entry name" value="Thiolase-like"/>
    <property type="match status" value="1"/>
</dbReference>
<protein>
    <submittedName>
        <fullName evidence="8">3-oxoacyl-[acyl-carrier-protein] synthase, KASIII</fullName>
        <ecNumber evidence="8">2.3.1.180</ecNumber>
    </submittedName>
</protein>
<dbReference type="Pfam" id="PF08541">
    <property type="entry name" value="ACP_syn_III_C"/>
    <property type="match status" value="1"/>
</dbReference>
<evidence type="ECO:0000256" key="2">
    <source>
        <dbReference type="ARBA" id="ARBA00022516"/>
    </source>
</evidence>
<name>A0A3B0QXT3_9ZZZZ</name>
<comment type="similarity">
    <text evidence="1">Belongs to the thiolase-like superfamily. FabH family.</text>
</comment>